<evidence type="ECO:0000256" key="7">
    <source>
        <dbReference type="ARBA" id="ARBA00047899"/>
    </source>
</evidence>
<dbReference type="CDD" id="cd14014">
    <property type="entry name" value="STKc_PknB_like"/>
    <property type="match status" value="1"/>
</dbReference>
<evidence type="ECO:0000259" key="10">
    <source>
        <dbReference type="PROSITE" id="PS50011"/>
    </source>
</evidence>
<dbReference type="Gene3D" id="3.30.200.20">
    <property type="entry name" value="Phosphorylase Kinase, domain 1"/>
    <property type="match status" value="1"/>
</dbReference>
<dbReference type="SUPFAM" id="SSF56112">
    <property type="entry name" value="Protein kinase-like (PK-like)"/>
    <property type="match status" value="1"/>
</dbReference>
<dbReference type="Pfam" id="PF00069">
    <property type="entry name" value="Pkinase"/>
    <property type="match status" value="1"/>
</dbReference>
<dbReference type="PATRIC" id="fig|1073571.4.peg.4086"/>
<dbReference type="EC" id="2.7.11.1" evidence="1"/>
<organism evidence="11 12">
    <name type="scientific">Paenibacillus riograndensis SBR5</name>
    <dbReference type="NCBI Taxonomy" id="1073571"/>
    <lineage>
        <taxon>Bacteria</taxon>
        <taxon>Bacillati</taxon>
        <taxon>Bacillota</taxon>
        <taxon>Bacilli</taxon>
        <taxon>Bacillales</taxon>
        <taxon>Paenibacillaceae</taxon>
        <taxon>Paenibacillus</taxon>
        <taxon>Paenibacillus sonchi group</taxon>
    </lineage>
</organism>
<protein>
    <recommendedName>
        <fullName evidence="1">non-specific serine/threonine protein kinase</fullName>
        <ecNumber evidence="1">2.7.11.1</ecNumber>
    </recommendedName>
</protein>
<proteinExistence type="predicted"/>
<name>A0A0E4CXC6_9BACL</name>
<dbReference type="PROSITE" id="PS00107">
    <property type="entry name" value="PROTEIN_KINASE_ATP"/>
    <property type="match status" value="1"/>
</dbReference>
<comment type="catalytic activity">
    <reaction evidence="8">
        <text>L-seryl-[protein] + ATP = O-phospho-L-seryl-[protein] + ADP + H(+)</text>
        <dbReference type="Rhea" id="RHEA:17989"/>
        <dbReference type="Rhea" id="RHEA-COMP:9863"/>
        <dbReference type="Rhea" id="RHEA-COMP:11604"/>
        <dbReference type="ChEBI" id="CHEBI:15378"/>
        <dbReference type="ChEBI" id="CHEBI:29999"/>
        <dbReference type="ChEBI" id="CHEBI:30616"/>
        <dbReference type="ChEBI" id="CHEBI:83421"/>
        <dbReference type="ChEBI" id="CHEBI:456216"/>
        <dbReference type="EC" id="2.7.11.1"/>
    </reaction>
</comment>
<keyword evidence="2 11" id="KW-0723">Serine/threonine-protein kinase</keyword>
<evidence type="ECO:0000256" key="9">
    <source>
        <dbReference type="PROSITE-ProRule" id="PRU10141"/>
    </source>
</evidence>
<evidence type="ECO:0000313" key="11">
    <source>
        <dbReference type="EMBL" id="CQR56230.1"/>
    </source>
</evidence>
<dbReference type="PANTHER" id="PTHR24363">
    <property type="entry name" value="SERINE/THREONINE PROTEIN KINASE"/>
    <property type="match status" value="1"/>
</dbReference>
<dbReference type="Gene3D" id="1.10.510.10">
    <property type="entry name" value="Transferase(Phosphotransferase) domain 1"/>
    <property type="match status" value="1"/>
</dbReference>
<evidence type="ECO:0000256" key="6">
    <source>
        <dbReference type="ARBA" id="ARBA00022840"/>
    </source>
</evidence>
<dbReference type="STRING" id="483937.AMQ84_11615"/>
<dbReference type="RefSeq" id="WP_020431178.1">
    <property type="nucleotide sequence ID" value="NZ_AGBD01001200.1"/>
</dbReference>
<comment type="catalytic activity">
    <reaction evidence="7">
        <text>L-threonyl-[protein] + ATP = O-phospho-L-threonyl-[protein] + ADP + H(+)</text>
        <dbReference type="Rhea" id="RHEA:46608"/>
        <dbReference type="Rhea" id="RHEA-COMP:11060"/>
        <dbReference type="Rhea" id="RHEA-COMP:11605"/>
        <dbReference type="ChEBI" id="CHEBI:15378"/>
        <dbReference type="ChEBI" id="CHEBI:30013"/>
        <dbReference type="ChEBI" id="CHEBI:30616"/>
        <dbReference type="ChEBI" id="CHEBI:61977"/>
        <dbReference type="ChEBI" id="CHEBI:456216"/>
        <dbReference type="EC" id="2.7.11.1"/>
    </reaction>
</comment>
<sequence>MNFETKLRAGMILGDRYRIARKIGIGGMSHVFLAEDLRLPGKCWAVKESIDREGSYGDIQAEAELLISLSHPLLPGVVDFFPPDGEGYCYLVMDYIEGVTLSEYLLANPGPLPAIRILRYAKQLLNVLQYLHGHHPPIVHRDMKPGNIMLTGCDELKLIDLGIARRLRKGGNEDTEKLGTAGFAAPEQYGGGQSEPASDLYGLGALLLYMATGGQFSRWQPGLEDKLRRTGLPDALIPVIRRLLRQHPEERYPSAEAVLLALEPIEVQAERISGTKYKLSPSAAHPPKRKPAVVALLGTAPGLGTTHTSLAAGSCLSRSGAAAWVDYNPASAVYDRICNLLDRPEEVRAHGAGGSPVAWKGVHYYKRPPEGDISSLLRESYRYVILDLGTGGYAGAVDEFAASDIPLLVASGADWRLEDTLHWLARSGLAPQPNWRICLPLSGQAAAGLLGAALGGITVHILPYQQDPFQQKGRLTETLERLLKEQTTGRMFAKRSVFFQKKLKN</sequence>
<keyword evidence="6 9" id="KW-0067">ATP-binding</keyword>
<dbReference type="InterPro" id="IPR011009">
    <property type="entry name" value="Kinase-like_dom_sf"/>
</dbReference>
<dbReference type="PANTHER" id="PTHR24363:SF0">
    <property type="entry name" value="SERINE_THREONINE KINASE LIKE DOMAIN CONTAINING 1"/>
    <property type="match status" value="1"/>
</dbReference>
<keyword evidence="4 9" id="KW-0547">Nucleotide-binding</keyword>
<evidence type="ECO:0000256" key="1">
    <source>
        <dbReference type="ARBA" id="ARBA00012513"/>
    </source>
</evidence>
<dbReference type="InterPro" id="IPR017441">
    <property type="entry name" value="Protein_kinase_ATP_BS"/>
</dbReference>
<dbReference type="InterPro" id="IPR008271">
    <property type="entry name" value="Ser/Thr_kinase_AS"/>
</dbReference>
<keyword evidence="3" id="KW-0808">Transferase</keyword>
<evidence type="ECO:0000256" key="4">
    <source>
        <dbReference type="ARBA" id="ARBA00022741"/>
    </source>
</evidence>
<dbReference type="GO" id="GO:0005524">
    <property type="term" value="F:ATP binding"/>
    <property type="evidence" value="ECO:0007669"/>
    <property type="project" value="UniProtKB-UniRule"/>
</dbReference>
<feature type="binding site" evidence="9">
    <location>
        <position position="47"/>
    </location>
    <ligand>
        <name>ATP</name>
        <dbReference type="ChEBI" id="CHEBI:30616"/>
    </ligand>
</feature>
<dbReference type="EMBL" id="LN831776">
    <property type="protein sequence ID" value="CQR56230.1"/>
    <property type="molecule type" value="Genomic_DNA"/>
</dbReference>
<dbReference type="HOGENOM" id="CLU_038253_0_0_9"/>
<gene>
    <name evidence="11" type="ORF">PRIO_3827</name>
</gene>
<evidence type="ECO:0000256" key="8">
    <source>
        <dbReference type="ARBA" id="ARBA00048679"/>
    </source>
</evidence>
<dbReference type="AlphaFoldDB" id="A0A0E4CXC6"/>
<evidence type="ECO:0000313" key="12">
    <source>
        <dbReference type="Proteomes" id="UP000033163"/>
    </source>
</evidence>
<dbReference type="InterPro" id="IPR000719">
    <property type="entry name" value="Prot_kinase_dom"/>
</dbReference>
<dbReference type="SMART" id="SM00220">
    <property type="entry name" value="S_TKc"/>
    <property type="match status" value="1"/>
</dbReference>
<evidence type="ECO:0000256" key="2">
    <source>
        <dbReference type="ARBA" id="ARBA00022527"/>
    </source>
</evidence>
<dbReference type="Proteomes" id="UP000033163">
    <property type="component" value="Chromosome I"/>
</dbReference>
<dbReference type="KEGG" id="pri:PRIO_3827"/>
<dbReference type="PROSITE" id="PS00108">
    <property type="entry name" value="PROTEIN_KINASE_ST"/>
    <property type="match status" value="1"/>
</dbReference>
<keyword evidence="5 11" id="KW-0418">Kinase</keyword>
<evidence type="ECO:0000256" key="5">
    <source>
        <dbReference type="ARBA" id="ARBA00022777"/>
    </source>
</evidence>
<dbReference type="PROSITE" id="PS50011">
    <property type="entry name" value="PROTEIN_KINASE_DOM"/>
    <property type="match status" value="1"/>
</dbReference>
<accession>A0A0E4CXC6</accession>
<evidence type="ECO:0000256" key="3">
    <source>
        <dbReference type="ARBA" id="ARBA00022679"/>
    </source>
</evidence>
<reference evidence="12" key="1">
    <citation type="submission" date="2015-03" db="EMBL/GenBank/DDBJ databases">
        <authorList>
            <person name="Wibberg D."/>
        </authorList>
    </citation>
    <scope>NUCLEOTIDE SEQUENCE [LARGE SCALE GENOMIC DNA]</scope>
</reference>
<feature type="domain" description="Protein kinase" evidence="10">
    <location>
        <begin position="17"/>
        <end position="266"/>
    </location>
</feature>
<dbReference type="GO" id="GO:0004674">
    <property type="term" value="F:protein serine/threonine kinase activity"/>
    <property type="evidence" value="ECO:0007669"/>
    <property type="project" value="UniProtKB-KW"/>
</dbReference>